<comment type="caution">
    <text evidence="5">The sequence shown here is derived from an EMBL/GenBank/DDBJ whole genome shotgun (WGS) entry which is preliminary data.</text>
</comment>
<dbReference type="AlphaFoldDB" id="A0A7K1J631"/>
<protein>
    <submittedName>
        <fullName evidence="5">FAD-dependent oxidoreductase</fullName>
    </submittedName>
</protein>
<dbReference type="EMBL" id="WNLP01000007">
    <property type="protein sequence ID" value="MUH60123.1"/>
    <property type="molecule type" value="Genomic_DNA"/>
</dbReference>
<dbReference type="Proteomes" id="UP000487882">
    <property type="component" value="Unassembled WGS sequence"/>
</dbReference>
<sequence length="316" mass="35797">MHWIGFLPGKRESRRFIGDYTLTANDILENTSFGDAIAYGGWPMDLHAVGGIAASSDDPTTYYKFKDVYQIPYRCLYSRNIDNLFLGGRLISTTHIAFGSTRVMGTCSVIGQAIGLATWLAERYSLTPRKVGKRKIQELQQEALKEDLYIPRVINEDPLDLARSATVSASSSTSSRTAASAVINGTARTVADKLNYWESATDGEEWIDLDLSRAASIRELNIRFDSNLSREIMPSLLTSRMALQEKRVQSTLVKDFTVQFFDKEKIVKEVSVRDNYMRNYWLRLEEPVLSDKVHIMLHSTNGDKHHRILRSDAMNK</sequence>
<evidence type="ECO:0000256" key="3">
    <source>
        <dbReference type="ARBA" id="ARBA00023004"/>
    </source>
</evidence>
<gene>
    <name evidence="5" type="ORF">GSD1FS_1474</name>
</gene>
<evidence type="ECO:0000256" key="4">
    <source>
        <dbReference type="ARBA" id="ARBA00023014"/>
    </source>
</evidence>
<evidence type="ECO:0000256" key="2">
    <source>
        <dbReference type="ARBA" id="ARBA00023002"/>
    </source>
</evidence>
<keyword evidence="4" id="KW-0411">Iron-sulfur</keyword>
<dbReference type="SUPFAM" id="SSF49785">
    <property type="entry name" value="Galactose-binding domain-like"/>
    <property type="match status" value="1"/>
</dbReference>
<dbReference type="GO" id="GO:0051536">
    <property type="term" value="F:iron-sulfur cluster binding"/>
    <property type="evidence" value="ECO:0007669"/>
    <property type="project" value="UniProtKB-KW"/>
</dbReference>
<dbReference type="Pfam" id="PF12831">
    <property type="entry name" value="FAD_oxidored"/>
    <property type="match status" value="1"/>
</dbReference>
<dbReference type="InterPro" id="IPR008979">
    <property type="entry name" value="Galactose-bd-like_sf"/>
</dbReference>
<evidence type="ECO:0000313" key="5">
    <source>
        <dbReference type="EMBL" id="MUH60123.1"/>
    </source>
</evidence>
<proteinExistence type="predicted"/>
<dbReference type="Gene3D" id="2.60.120.260">
    <property type="entry name" value="Galactose-binding domain-like"/>
    <property type="match status" value="1"/>
</dbReference>
<reference evidence="5 6" key="1">
    <citation type="submission" date="2019-09" db="EMBL/GenBank/DDBJ databases">
        <title>Bifidobacterium canis sp. nov., isolated from the digestive tract of German Shepherd dog puppy.</title>
        <authorList>
            <person name="Bunesova V."/>
        </authorList>
    </citation>
    <scope>NUCLEOTIDE SEQUENCE [LARGE SCALE GENOMIC DNA]</scope>
    <source>
        <strain evidence="5 6">GSD1FS</strain>
    </source>
</reference>
<keyword evidence="1" id="KW-0479">Metal-binding</keyword>
<dbReference type="PANTHER" id="PTHR43498:SF1">
    <property type="entry name" value="COB--COM HETERODISULFIDE REDUCTASE IRON-SULFUR SUBUNIT A"/>
    <property type="match status" value="1"/>
</dbReference>
<dbReference type="InterPro" id="IPR039650">
    <property type="entry name" value="HdrA-like"/>
</dbReference>
<dbReference type="GO" id="GO:0046872">
    <property type="term" value="F:metal ion binding"/>
    <property type="evidence" value="ECO:0007669"/>
    <property type="project" value="UniProtKB-KW"/>
</dbReference>
<accession>A0A7K1J631</accession>
<keyword evidence="2" id="KW-0560">Oxidoreductase</keyword>
<dbReference type="GO" id="GO:0016491">
    <property type="term" value="F:oxidoreductase activity"/>
    <property type="evidence" value="ECO:0007669"/>
    <property type="project" value="UniProtKB-KW"/>
</dbReference>
<organism evidence="5 6">
    <name type="scientific">Bifidobacterium canis</name>
    <dbReference type="NCBI Taxonomy" id="2610880"/>
    <lineage>
        <taxon>Bacteria</taxon>
        <taxon>Bacillati</taxon>
        <taxon>Actinomycetota</taxon>
        <taxon>Actinomycetes</taxon>
        <taxon>Bifidobacteriales</taxon>
        <taxon>Bifidobacteriaceae</taxon>
        <taxon>Bifidobacterium</taxon>
    </lineage>
</organism>
<evidence type="ECO:0000313" key="6">
    <source>
        <dbReference type="Proteomes" id="UP000487882"/>
    </source>
</evidence>
<keyword evidence="3" id="KW-0408">Iron</keyword>
<dbReference type="PANTHER" id="PTHR43498">
    <property type="entry name" value="FERREDOXIN:COB-COM HETERODISULFIDE REDUCTASE SUBUNIT A"/>
    <property type="match status" value="1"/>
</dbReference>
<name>A0A7K1J631_9BIFI</name>
<keyword evidence="6" id="KW-1185">Reference proteome</keyword>
<evidence type="ECO:0000256" key="1">
    <source>
        <dbReference type="ARBA" id="ARBA00022723"/>
    </source>
</evidence>